<dbReference type="Pfam" id="PF01565">
    <property type="entry name" value="FAD_binding_4"/>
    <property type="match status" value="1"/>
</dbReference>
<dbReference type="GO" id="GO:0071949">
    <property type="term" value="F:FAD binding"/>
    <property type="evidence" value="ECO:0007669"/>
    <property type="project" value="InterPro"/>
</dbReference>
<dbReference type="Gene3D" id="3.40.462.20">
    <property type="match status" value="1"/>
</dbReference>
<feature type="region of interest" description="Disordered" evidence="6">
    <location>
        <begin position="561"/>
        <end position="582"/>
    </location>
</feature>
<keyword evidence="7" id="KW-0732">Signal</keyword>
<name>A0A077R3J9_9BASI</name>
<dbReference type="PANTHER" id="PTHR42973:SF39">
    <property type="entry name" value="FAD-BINDING PCMH-TYPE DOMAIN-CONTAINING PROTEIN"/>
    <property type="match status" value="1"/>
</dbReference>
<dbReference type="SUPFAM" id="SSF56176">
    <property type="entry name" value="FAD-binding/transporter-associated domain-like"/>
    <property type="match status" value="1"/>
</dbReference>
<evidence type="ECO:0000259" key="8">
    <source>
        <dbReference type="PROSITE" id="PS51387"/>
    </source>
</evidence>
<evidence type="ECO:0000313" key="9">
    <source>
        <dbReference type="EMBL" id="CDI57065.1"/>
    </source>
</evidence>
<dbReference type="InterPro" id="IPR012951">
    <property type="entry name" value="BBE"/>
</dbReference>
<dbReference type="AlphaFoldDB" id="A0A077R3J9"/>
<protein>
    <submittedName>
        <fullName evidence="9">Related to 6-hydroxy-D-nicotine oxidase</fullName>
    </submittedName>
</protein>
<dbReference type="InterPro" id="IPR016169">
    <property type="entry name" value="FAD-bd_PCMH_sub2"/>
</dbReference>
<keyword evidence="3" id="KW-0285">Flavoprotein</keyword>
<dbReference type="GO" id="GO:0016491">
    <property type="term" value="F:oxidoreductase activity"/>
    <property type="evidence" value="ECO:0007669"/>
    <property type="project" value="UniProtKB-KW"/>
</dbReference>
<evidence type="ECO:0000256" key="5">
    <source>
        <dbReference type="ARBA" id="ARBA00023002"/>
    </source>
</evidence>
<comment type="cofactor">
    <cofactor evidence="1">
        <name>FAD</name>
        <dbReference type="ChEBI" id="CHEBI:57692"/>
    </cofactor>
</comment>
<dbReference type="Pfam" id="PF08031">
    <property type="entry name" value="BBE"/>
    <property type="match status" value="1"/>
</dbReference>
<sequence length="582" mass="64187">MWHFALTLASLLGIAIAIDLQHTNATLHQPRAAARTRLQSCLMQAGIEIVAADISTADLYFQASASDNVIFHYNPALIAYPQTPDHVKTAVLCTSEYSDSPIAARSGGHSFAGYGSGGMDGSIVIDLARINSVVSHPAKGTVEVGPGALLGDVVKGLWHQGNAHRAMSTGTCPAVGVGGLSLCGGFGPMSRKWGLTADNILEADLVLANGTIVTVSENQHSDLFWALRGSGSFFGIATRFVFQTHDASSPVVSFEYRWTPSLDTVDKTLSVMSAVQAFSMDHDLTNEIGLHIQLRKPSKKDPQPNENRPISIEVKGIFLGAVDDWNKLQEQLIKQLVSLSAPSPDLENIKLRSYLELMEDWDEFSRGERKLDTEAIHKQHNNFVTKSSLTLNRKKGFETEALRPLFQHIWDTSLTQGQDVELGDGKHAFWAWNIYFELFGGGSPAYSQPKAKELSSFPHRDGLWLIQIAVGTMAHMQLSHSGHVYARELDAHVNHAIEASGIRRGGYSCYIDSELEGDEWKQLYYGSSIPRLEDIKMQVDPSNLFRNPQTLGSREHIEARRKASQHRSLLEPAFPSHRRSRL</sequence>
<feature type="domain" description="FAD-binding PCMH-type" evidence="8">
    <location>
        <begin position="71"/>
        <end position="247"/>
    </location>
</feature>
<evidence type="ECO:0000256" key="2">
    <source>
        <dbReference type="ARBA" id="ARBA00005466"/>
    </source>
</evidence>
<dbReference type="InterPro" id="IPR036318">
    <property type="entry name" value="FAD-bd_PCMH-like_sf"/>
</dbReference>
<comment type="similarity">
    <text evidence="2">Belongs to the oxygen-dependent FAD-linked oxidoreductase family.</text>
</comment>
<reference evidence="9" key="1">
    <citation type="journal article" date="2014" name="Genome Biol. Evol.">
        <title>Gene Loss Rather Than Gene Gain Is Associated with a Host Jump from Monocots to Dicots in the Smut Fungus Melanopsichium pennsylvanicum.</title>
        <authorList>
            <person name="Sharma R."/>
            <person name="Mishra B."/>
            <person name="Runge F."/>
            <person name="Thines M."/>
        </authorList>
    </citation>
    <scope>NUCLEOTIDE SEQUENCE</scope>
    <source>
        <strain evidence="9">4</strain>
    </source>
</reference>
<evidence type="ECO:0000256" key="4">
    <source>
        <dbReference type="ARBA" id="ARBA00022827"/>
    </source>
</evidence>
<proteinExistence type="inferred from homology"/>
<dbReference type="Gene3D" id="3.30.465.10">
    <property type="match status" value="1"/>
</dbReference>
<accession>A0A077R3J9</accession>
<dbReference type="EMBL" id="HG529740">
    <property type="protein sequence ID" value="CDI57065.1"/>
    <property type="molecule type" value="Genomic_DNA"/>
</dbReference>
<keyword evidence="4" id="KW-0274">FAD</keyword>
<evidence type="ECO:0000256" key="7">
    <source>
        <dbReference type="SAM" id="SignalP"/>
    </source>
</evidence>
<evidence type="ECO:0000256" key="1">
    <source>
        <dbReference type="ARBA" id="ARBA00001974"/>
    </source>
</evidence>
<keyword evidence="5" id="KW-0560">Oxidoreductase</keyword>
<feature type="chain" id="PRO_5001722771" evidence="7">
    <location>
        <begin position="18"/>
        <end position="582"/>
    </location>
</feature>
<dbReference type="PROSITE" id="PS51387">
    <property type="entry name" value="FAD_PCMH"/>
    <property type="match status" value="1"/>
</dbReference>
<organism evidence="9">
    <name type="scientific">Melanopsichium pennsylvanicum 4</name>
    <dbReference type="NCBI Taxonomy" id="1398559"/>
    <lineage>
        <taxon>Eukaryota</taxon>
        <taxon>Fungi</taxon>
        <taxon>Dikarya</taxon>
        <taxon>Basidiomycota</taxon>
        <taxon>Ustilaginomycotina</taxon>
        <taxon>Ustilaginomycetes</taxon>
        <taxon>Ustilaginales</taxon>
        <taxon>Ustilaginaceae</taxon>
        <taxon>Melanopsichium</taxon>
    </lineage>
</organism>
<evidence type="ECO:0000256" key="6">
    <source>
        <dbReference type="SAM" id="MobiDB-lite"/>
    </source>
</evidence>
<dbReference type="InterPro" id="IPR050416">
    <property type="entry name" value="FAD-linked_Oxidoreductase"/>
</dbReference>
<feature type="signal peptide" evidence="7">
    <location>
        <begin position="1"/>
        <end position="17"/>
    </location>
</feature>
<dbReference type="InterPro" id="IPR006094">
    <property type="entry name" value="Oxid_FAD_bind_N"/>
</dbReference>
<evidence type="ECO:0000256" key="3">
    <source>
        <dbReference type="ARBA" id="ARBA00022630"/>
    </source>
</evidence>
<dbReference type="PANTHER" id="PTHR42973">
    <property type="entry name" value="BINDING OXIDOREDUCTASE, PUTATIVE (AFU_ORTHOLOGUE AFUA_1G17690)-RELATED"/>
    <property type="match status" value="1"/>
</dbReference>
<dbReference type="InterPro" id="IPR016166">
    <property type="entry name" value="FAD-bd_PCMH"/>
</dbReference>